<sequence>MKIWYDRRMSGGVFKEGQMVWLCNPQWRKGYCPKLKKYWEGPYRILKNSNLSMSLTYLLEESAPRVFVVDDAVPSGLPCPFSSPIAANRTEREGGAGLEESYGWGVRPMRDQLLANSQRRRCPLSTQLSGSKGESRPHLFGGSLPFCDTSELHFPGDKLLLTTICSSRDVKQRLGNGWLHSRLPLLWHLKGNPGECSLLNAMFRRQRITRNGISFSGSPAYSHCPKYFFLSMLLTFPGFPQRFSLSVTTLRDSYSGTQSDTRSLPGTRSRNPSCHILARGHLRYGGWHSLVYGKALHNVRRERDMRFVSRYDIIYRAAELIGNDNKRYVGLDNETSLPTNCLNRYIYHHLTTNTSFFKQSPPPVNSRQHLPHLVVNRHQHLLCESIYHRLITTQLLTGNLIPLPAATPFIILHPSSIVRPATVRHRNFSPSGTCDLLPPADICIGNSTSVDFCITAFGVGPLVFVRGSMNTDAYLNILDNEMFPTLWRFYGMDPCYFQDDNARCHVSRATMQWYTDNNVRRLDWPVQSPDLNPIKHLWDELDRRVRARQARPKSIAQLMEWLQEEWRQISVDALQTLVESMPERVAAVIAARVYHTLLCTPDAMGQHCTSITVFLPSDRFDAVVALELLCACPKTFSRGVVIALHNRGSPWASLRDAALWTSGNVREGGGIEVFVECGASAPKMRPQRVAASFMRECTSAHTISLRRNRLEPFHLDYCCRRLRLLDVAAFPRTPLSWPFLRGRPLVDVLTPSHASRWLLAPRRTTRWPISA</sequence>
<reference evidence="1 2" key="1">
    <citation type="submission" date="2023-02" db="EMBL/GenBank/DDBJ databases">
        <title>LHISI_Scaffold_Assembly.</title>
        <authorList>
            <person name="Stuart O.P."/>
            <person name="Cleave R."/>
            <person name="Magrath M.J.L."/>
            <person name="Mikheyev A.S."/>
        </authorList>
    </citation>
    <scope>NUCLEOTIDE SEQUENCE [LARGE SCALE GENOMIC DNA]</scope>
    <source>
        <strain evidence="1">Daus_M_001</strain>
        <tissue evidence="1">Leg muscle</tissue>
    </source>
</reference>
<evidence type="ECO:0000313" key="2">
    <source>
        <dbReference type="Proteomes" id="UP001159363"/>
    </source>
</evidence>
<dbReference type="Proteomes" id="UP001159363">
    <property type="component" value="Chromosome 8"/>
</dbReference>
<protein>
    <submittedName>
        <fullName evidence="1">Uncharacterized protein</fullName>
    </submittedName>
</protein>
<dbReference type="Gene3D" id="3.30.420.10">
    <property type="entry name" value="Ribonuclease H-like superfamily/Ribonuclease H"/>
    <property type="match status" value="1"/>
</dbReference>
<name>A0ABQ9GUA1_9NEOP</name>
<comment type="caution">
    <text evidence="1">The sequence shown here is derived from an EMBL/GenBank/DDBJ whole genome shotgun (WGS) entry which is preliminary data.</text>
</comment>
<organism evidence="1 2">
    <name type="scientific">Dryococelus australis</name>
    <dbReference type="NCBI Taxonomy" id="614101"/>
    <lineage>
        <taxon>Eukaryota</taxon>
        <taxon>Metazoa</taxon>
        <taxon>Ecdysozoa</taxon>
        <taxon>Arthropoda</taxon>
        <taxon>Hexapoda</taxon>
        <taxon>Insecta</taxon>
        <taxon>Pterygota</taxon>
        <taxon>Neoptera</taxon>
        <taxon>Polyneoptera</taxon>
        <taxon>Phasmatodea</taxon>
        <taxon>Verophasmatodea</taxon>
        <taxon>Anareolatae</taxon>
        <taxon>Phasmatidae</taxon>
        <taxon>Eurycanthinae</taxon>
        <taxon>Dryococelus</taxon>
    </lineage>
</organism>
<gene>
    <name evidence="1" type="ORF">PR048_023455</name>
</gene>
<dbReference type="InterPro" id="IPR036397">
    <property type="entry name" value="RNaseH_sf"/>
</dbReference>
<proteinExistence type="predicted"/>
<evidence type="ECO:0000313" key="1">
    <source>
        <dbReference type="EMBL" id="KAJ8875559.1"/>
    </source>
</evidence>
<dbReference type="EMBL" id="JARBHB010000009">
    <property type="protein sequence ID" value="KAJ8875559.1"/>
    <property type="molecule type" value="Genomic_DNA"/>
</dbReference>
<keyword evidence="2" id="KW-1185">Reference proteome</keyword>
<accession>A0ABQ9GUA1</accession>